<evidence type="ECO:0000313" key="6">
    <source>
        <dbReference type="EMBL" id="PFH35253.1"/>
    </source>
</evidence>
<dbReference type="RefSeq" id="XP_029219262.1">
    <property type="nucleotide sequence ID" value="XM_029364554.1"/>
</dbReference>
<evidence type="ECO:0000313" key="7">
    <source>
        <dbReference type="Proteomes" id="UP000224006"/>
    </source>
</evidence>
<evidence type="ECO:0000256" key="2">
    <source>
        <dbReference type="ARBA" id="ARBA00009389"/>
    </source>
</evidence>
<dbReference type="InterPro" id="IPR026060">
    <property type="entry name" value="AMY1"/>
</dbReference>
<name>A0A2A9MHX7_BESBE</name>
<dbReference type="KEGG" id="bbes:BESB_061400"/>
<accession>A0A2A9MHX7</accession>
<keyword evidence="3" id="KW-0539">Nucleus</keyword>
<dbReference type="OrthoDB" id="328377at2759"/>
<comment type="subcellular location">
    <subcellularLocation>
        <location evidence="1">Nucleus</location>
    </subcellularLocation>
</comment>
<comment type="similarity">
    <text evidence="2">Belongs to the AMY1 family.</text>
</comment>
<sequence>MGEPEEPESTVVSEAGVSSPPPPPPDPLQLSDDLPVAALTLDEAKIRRRREKMRNFRKYLVDTHVVDALAKLLIGIFEAGERPERPQDFFVDYFGEYRDPVLDEIDELSKRKEELISFNRELSDEQEELSAQIVLVTQERLHQKLWKAISRDAESVTSLQVYQRLCEKKKPKGALKGHTFNKAQFLRFLAGGMTEEWRSGVLAALYPQGDKNGFLASAPFKADPENSLVNAFVEANNAYDRKTTEVS</sequence>
<comment type="caution">
    <text evidence="6">The sequence shown here is derived from an EMBL/GenBank/DDBJ whole genome shotgun (WGS) entry which is preliminary data.</text>
</comment>
<gene>
    <name evidence="6" type="ORF">BESB_061400</name>
</gene>
<dbReference type="VEuPathDB" id="ToxoDB:BESB_061400"/>
<evidence type="ECO:0000256" key="1">
    <source>
        <dbReference type="ARBA" id="ARBA00004123"/>
    </source>
</evidence>
<feature type="coiled-coil region" evidence="4">
    <location>
        <begin position="105"/>
        <end position="139"/>
    </location>
</feature>
<keyword evidence="4" id="KW-0175">Coiled coil</keyword>
<dbReference type="PANTHER" id="PTHR13168">
    <property type="entry name" value="ASSOCIATE OF C-MYC AMY-1"/>
    <property type="match status" value="1"/>
</dbReference>
<dbReference type="PANTHER" id="PTHR13168:SF0">
    <property type="entry name" value="C-MYC-BINDING PROTEIN"/>
    <property type="match status" value="1"/>
</dbReference>
<feature type="region of interest" description="Disordered" evidence="5">
    <location>
        <begin position="1"/>
        <end position="34"/>
    </location>
</feature>
<dbReference type="AlphaFoldDB" id="A0A2A9MHX7"/>
<evidence type="ECO:0000256" key="4">
    <source>
        <dbReference type="SAM" id="Coils"/>
    </source>
</evidence>
<keyword evidence="7" id="KW-1185">Reference proteome</keyword>
<dbReference type="GO" id="GO:0005634">
    <property type="term" value="C:nucleus"/>
    <property type="evidence" value="ECO:0007669"/>
    <property type="project" value="UniProtKB-SubCell"/>
</dbReference>
<evidence type="ECO:0000256" key="5">
    <source>
        <dbReference type="SAM" id="MobiDB-lite"/>
    </source>
</evidence>
<dbReference type="EMBL" id="NWUJ01000005">
    <property type="protein sequence ID" value="PFH35253.1"/>
    <property type="molecule type" value="Genomic_DNA"/>
</dbReference>
<reference evidence="6 7" key="1">
    <citation type="submission" date="2017-09" db="EMBL/GenBank/DDBJ databases">
        <title>Genome sequencing of Besnoitia besnoiti strain Bb-Ger1.</title>
        <authorList>
            <person name="Schares G."/>
            <person name="Venepally P."/>
            <person name="Lorenzi H.A."/>
        </authorList>
    </citation>
    <scope>NUCLEOTIDE SEQUENCE [LARGE SCALE GENOMIC DNA]</scope>
    <source>
        <strain evidence="6 7">Bb-Ger1</strain>
    </source>
</reference>
<dbReference type="Proteomes" id="UP000224006">
    <property type="component" value="Chromosome V"/>
</dbReference>
<evidence type="ECO:0000256" key="3">
    <source>
        <dbReference type="ARBA" id="ARBA00023242"/>
    </source>
</evidence>
<proteinExistence type="inferred from homology"/>
<protein>
    <submittedName>
        <fullName evidence="6">Uncharacterized protein</fullName>
    </submittedName>
</protein>
<dbReference type="GO" id="GO:0003713">
    <property type="term" value="F:transcription coactivator activity"/>
    <property type="evidence" value="ECO:0007669"/>
    <property type="project" value="InterPro"/>
</dbReference>
<dbReference type="GeneID" id="40311068"/>
<organism evidence="6 7">
    <name type="scientific">Besnoitia besnoiti</name>
    <name type="common">Apicomplexan protozoan</name>
    <dbReference type="NCBI Taxonomy" id="94643"/>
    <lineage>
        <taxon>Eukaryota</taxon>
        <taxon>Sar</taxon>
        <taxon>Alveolata</taxon>
        <taxon>Apicomplexa</taxon>
        <taxon>Conoidasida</taxon>
        <taxon>Coccidia</taxon>
        <taxon>Eucoccidiorida</taxon>
        <taxon>Eimeriorina</taxon>
        <taxon>Sarcocystidae</taxon>
        <taxon>Besnoitia</taxon>
    </lineage>
</organism>